<evidence type="ECO:0000259" key="1">
    <source>
        <dbReference type="Pfam" id="PF00534"/>
    </source>
</evidence>
<reference evidence="3 4" key="1">
    <citation type="submission" date="2018-05" db="EMBL/GenBank/DDBJ databases">
        <title>Genomic Encyclopedia of Type Strains, Phase IV (KMG-IV): sequencing the most valuable type-strain genomes for metagenomic binning, comparative biology and taxonomic classification.</title>
        <authorList>
            <person name="Goeker M."/>
        </authorList>
    </citation>
    <scope>NUCLEOTIDE SEQUENCE [LARGE SCALE GENOMIC DNA]</scope>
    <source>
        <strain evidence="3 4">DSM 19792</strain>
    </source>
</reference>
<dbReference type="Pfam" id="PF00534">
    <property type="entry name" value="Glycos_transf_1"/>
    <property type="match status" value="1"/>
</dbReference>
<dbReference type="AlphaFoldDB" id="A0A318J4F5"/>
<dbReference type="InterPro" id="IPR028098">
    <property type="entry name" value="Glyco_trans_4-like_N"/>
</dbReference>
<evidence type="ECO:0000313" key="3">
    <source>
        <dbReference type="EMBL" id="PXX38788.1"/>
    </source>
</evidence>
<evidence type="ECO:0000259" key="2">
    <source>
        <dbReference type="Pfam" id="PF13439"/>
    </source>
</evidence>
<dbReference type="Proteomes" id="UP000247792">
    <property type="component" value="Unassembled WGS sequence"/>
</dbReference>
<proteinExistence type="predicted"/>
<keyword evidence="4" id="KW-1185">Reference proteome</keyword>
<organism evidence="3 4">
    <name type="scientific">Undibacterium pigrum</name>
    <dbReference type="NCBI Taxonomy" id="401470"/>
    <lineage>
        <taxon>Bacteria</taxon>
        <taxon>Pseudomonadati</taxon>
        <taxon>Pseudomonadota</taxon>
        <taxon>Betaproteobacteria</taxon>
        <taxon>Burkholderiales</taxon>
        <taxon>Oxalobacteraceae</taxon>
        <taxon>Undibacterium</taxon>
    </lineage>
</organism>
<sequence>MKVLHFYRTYYPDTFGGVEQVIRQMAVGTTRLGVENEVLTLTRDTDRPLIEFEGHKVHRAHLNFEIASTGFSWSALSRFVELAKQADVVHYHFPWPFMDIAHFLGRVKTPSVVTYHSDIVRQKYLLKLYAPLKHQFLRDVNRIVATSPNYLATSPTLGLYKDKTEVITYGLDNSIYPVPSAELLDKWRQKVGENFFLFVGMLRYYKGLHILLEAAAGTNIPIVIVGDGPEEIELKRQAEKLQLKNVHFLGALPEPDKVALLTLCFALAFPSHLRSEAFGISLLEGAMYGKPMISSEIGTGTTYINVAGQTGLVVPPSDPAAFRQAMEYLLAHQQEAAEMGKNARQRYLDLFTAEKMAGHYARLYQEVIDEDQRKRQRK</sequence>
<keyword evidence="3" id="KW-0328">Glycosyltransferase</keyword>
<gene>
    <name evidence="3" type="ORF">DFR42_111154</name>
</gene>
<dbReference type="InterPro" id="IPR050194">
    <property type="entry name" value="Glycosyltransferase_grp1"/>
</dbReference>
<dbReference type="InterPro" id="IPR001296">
    <property type="entry name" value="Glyco_trans_1"/>
</dbReference>
<dbReference type="OrthoDB" id="9802525at2"/>
<keyword evidence="3" id="KW-0808">Transferase</keyword>
<dbReference type="EMBL" id="QJKB01000011">
    <property type="protein sequence ID" value="PXX38788.1"/>
    <property type="molecule type" value="Genomic_DNA"/>
</dbReference>
<feature type="domain" description="Glycosyltransferase subfamily 4-like N-terminal" evidence="2">
    <location>
        <begin position="15"/>
        <end position="172"/>
    </location>
</feature>
<evidence type="ECO:0000313" key="4">
    <source>
        <dbReference type="Proteomes" id="UP000247792"/>
    </source>
</evidence>
<dbReference type="PANTHER" id="PTHR45947:SF3">
    <property type="entry name" value="SULFOQUINOVOSYL TRANSFERASE SQD2"/>
    <property type="match status" value="1"/>
</dbReference>
<dbReference type="Pfam" id="PF13439">
    <property type="entry name" value="Glyco_transf_4"/>
    <property type="match status" value="1"/>
</dbReference>
<accession>A0A318J4F5</accession>
<dbReference type="Gene3D" id="3.40.50.2000">
    <property type="entry name" value="Glycogen Phosphorylase B"/>
    <property type="match status" value="2"/>
</dbReference>
<comment type="caution">
    <text evidence="3">The sequence shown here is derived from an EMBL/GenBank/DDBJ whole genome shotgun (WGS) entry which is preliminary data.</text>
</comment>
<dbReference type="PANTHER" id="PTHR45947">
    <property type="entry name" value="SULFOQUINOVOSYL TRANSFERASE SQD2"/>
    <property type="match status" value="1"/>
</dbReference>
<dbReference type="GO" id="GO:0016757">
    <property type="term" value="F:glycosyltransferase activity"/>
    <property type="evidence" value="ECO:0007669"/>
    <property type="project" value="UniProtKB-KW"/>
</dbReference>
<dbReference type="CDD" id="cd03795">
    <property type="entry name" value="GT4_WfcD-like"/>
    <property type="match status" value="1"/>
</dbReference>
<protein>
    <submittedName>
        <fullName evidence="3">Rhamnosyl/mannosyltransferase</fullName>
    </submittedName>
</protein>
<feature type="domain" description="Glycosyl transferase family 1" evidence="1">
    <location>
        <begin position="185"/>
        <end position="346"/>
    </location>
</feature>
<name>A0A318J4F5_9BURK</name>
<dbReference type="RefSeq" id="WP_110257620.1">
    <property type="nucleotide sequence ID" value="NZ_QJKB01000011.1"/>
</dbReference>
<dbReference type="SUPFAM" id="SSF53756">
    <property type="entry name" value="UDP-Glycosyltransferase/glycogen phosphorylase"/>
    <property type="match status" value="1"/>
</dbReference>